<keyword evidence="1" id="KW-0472">Membrane</keyword>
<keyword evidence="1" id="KW-0812">Transmembrane</keyword>
<evidence type="ECO:0000313" key="2">
    <source>
        <dbReference type="Proteomes" id="UP001652623"/>
    </source>
</evidence>
<keyword evidence="1" id="KW-1133">Transmembrane helix</keyword>
<proteinExistence type="predicted"/>
<evidence type="ECO:0000313" key="3">
    <source>
        <dbReference type="RefSeq" id="XP_048330137.2"/>
    </source>
</evidence>
<protein>
    <submittedName>
        <fullName evidence="3">Uncharacterized protein LOC107417465 isoform X1</fullName>
    </submittedName>
</protein>
<evidence type="ECO:0000256" key="1">
    <source>
        <dbReference type="SAM" id="Phobius"/>
    </source>
</evidence>
<keyword evidence="2" id="KW-1185">Reference proteome</keyword>
<dbReference type="GeneID" id="107417465"/>
<feature type="transmembrane region" description="Helical" evidence="1">
    <location>
        <begin position="119"/>
        <end position="143"/>
    </location>
</feature>
<gene>
    <name evidence="3" type="primary">LOC107417465</name>
</gene>
<sequence>MNSTGNQTECLLPVPKAKSCKSDLAEPKQYLRIASVKTKDHCMHAISDHLWGVKIPCQYDQVLIYPVHVRNLASHISLFSKLVTKIIHIQIFLGIDMSIFYKKCSGGSLLIIKKQSSKILFFFSFIKVDISIHLTAVHVLTLAQPCSYR</sequence>
<name>A0ABM3IK50_ZIZJJ</name>
<accession>A0ABM3IK50</accession>
<reference evidence="2" key="1">
    <citation type="submission" date="2025-05" db="UniProtKB">
        <authorList>
            <consortium name="RefSeq"/>
        </authorList>
    </citation>
    <scope>NUCLEOTIDE SEQUENCE [LARGE SCALE GENOMIC DNA]</scope>
</reference>
<dbReference type="RefSeq" id="XP_048330137.2">
    <property type="nucleotide sequence ID" value="XM_048474180.2"/>
</dbReference>
<organism evidence="2 3">
    <name type="scientific">Ziziphus jujuba</name>
    <name type="common">Chinese jujube</name>
    <name type="synonym">Ziziphus sativa</name>
    <dbReference type="NCBI Taxonomy" id="326968"/>
    <lineage>
        <taxon>Eukaryota</taxon>
        <taxon>Viridiplantae</taxon>
        <taxon>Streptophyta</taxon>
        <taxon>Embryophyta</taxon>
        <taxon>Tracheophyta</taxon>
        <taxon>Spermatophyta</taxon>
        <taxon>Magnoliopsida</taxon>
        <taxon>eudicotyledons</taxon>
        <taxon>Gunneridae</taxon>
        <taxon>Pentapetalae</taxon>
        <taxon>rosids</taxon>
        <taxon>fabids</taxon>
        <taxon>Rosales</taxon>
        <taxon>Rhamnaceae</taxon>
        <taxon>Paliureae</taxon>
        <taxon>Ziziphus</taxon>
    </lineage>
</organism>
<dbReference type="Proteomes" id="UP001652623">
    <property type="component" value="Chromosome 2"/>
</dbReference>
<reference evidence="3" key="2">
    <citation type="submission" date="2025-08" db="UniProtKB">
        <authorList>
            <consortium name="RefSeq"/>
        </authorList>
    </citation>
    <scope>IDENTIFICATION</scope>
    <source>
        <tissue evidence="3">Seedling</tissue>
    </source>
</reference>